<dbReference type="Proteomes" id="UP001055879">
    <property type="component" value="Linkage Group LG03"/>
</dbReference>
<name>A0ACB9DJY8_ARCLA</name>
<evidence type="ECO:0000313" key="2">
    <source>
        <dbReference type="Proteomes" id="UP001055879"/>
    </source>
</evidence>
<keyword evidence="2" id="KW-1185">Reference proteome</keyword>
<organism evidence="1 2">
    <name type="scientific">Arctium lappa</name>
    <name type="common">Greater burdock</name>
    <name type="synonym">Lappa major</name>
    <dbReference type="NCBI Taxonomy" id="4217"/>
    <lineage>
        <taxon>Eukaryota</taxon>
        <taxon>Viridiplantae</taxon>
        <taxon>Streptophyta</taxon>
        <taxon>Embryophyta</taxon>
        <taxon>Tracheophyta</taxon>
        <taxon>Spermatophyta</taxon>
        <taxon>Magnoliopsida</taxon>
        <taxon>eudicotyledons</taxon>
        <taxon>Gunneridae</taxon>
        <taxon>Pentapetalae</taxon>
        <taxon>asterids</taxon>
        <taxon>campanulids</taxon>
        <taxon>Asterales</taxon>
        <taxon>Asteraceae</taxon>
        <taxon>Carduoideae</taxon>
        <taxon>Cardueae</taxon>
        <taxon>Arctiinae</taxon>
        <taxon>Arctium</taxon>
    </lineage>
</organism>
<gene>
    <name evidence="1" type="ORF">L6452_08995</name>
</gene>
<proteinExistence type="predicted"/>
<accession>A0ACB9DJY8</accession>
<protein>
    <submittedName>
        <fullName evidence="1">Uncharacterized protein</fullName>
    </submittedName>
</protein>
<dbReference type="EMBL" id="CM042049">
    <property type="protein sequence ID" value="KAI3746561.1"/>
    <property type="molecule type" value="Genomic_DNA"/>
</dbReference>
<reference evidence="2" key="1">
    <citation type="journal article" date="2022" name="Mol. Ecol. Resour.">
        <title>The genomes of chicory, endive, great burdock and yacon provide insights into Asteraceae palaeo-polyploidization history and plant inulin production.</title>
        <authorList>
            <person name="Fan W."/>
            <person name="Wang S."/>
            <person name="Wang H."/>
            <person name="Wang A."/>
            <person name="Jiang F."/>
            <person name="Liu H."/>
            <person name="Zhao H."/>
            <person name="Xu D."/>
            <person name="Zhang Y."/>
        </authorList>
    </citation>
    <scope>NUCLEOTIDE SEQUENCE [LARGE SCALE GENOMIC DNA]</scope>
    <source>
        <strain evidence="2">cv. Niubang</strain>
    </source>
</reference>
<comment type="caution">
    <text evidence="1">The sequence shown here is derived from an EMBL/GenBank/DDBJ whole genome shotgun (WGS) entry which is preliminary data.</text>
</comment>
<evidence type="ECO:0000313" key="1">
    <source>
        <dbReference type="EMBL" id="KAI3746561.1"/>
    </source>
</evidence>
<reference evidence="1 2" key="2">
    <citation type="journal article" date="2022" name="Mol. Ecol. Resour.">
        <title>The genomes of chicory, endive, great burdock and yacon provide insights into Asteraceae paleo-polyploidization history and plant inulin production.</title>
        <authorList>
            <person name="Fan W."/>
            <person name="Wang S."/>
            <person name="Wang H."/>
            <person name="Wang A."/>
            <person name="Jiang F."/>
            <person name="Liu H."/>
            <person name="Zhao H."/>
            <person name="Xu D."/>
            <person name="Zhang Y."/>
        </authorList>
    </citation>
    <scope>NUCLEOTIDE SEQUENCE [LARGE SCALE GENOMIC DNA]</scope>
    <source>
        <strain evidence="2">cv. Niubang</strain>
    </source>
</reference>
<sequence>MEKSSPMKTPMSTTLKLHSDPDGKDVNVTIYRGMIGSLMYLMASRPDIMFSTFLCARFQSKPKESHLVAVKRIFRYLKGTVDLGLWYPKETGFELTAYSDVDHAGNMLDRKSTSGHVQFFGDRLVSWASKKQNCVATSTAEAEYFIRMFPKRSLRFVMDLHSDNVFRGSTLVRWLVSLTSPPSEEEQPNVISDHYRPAQAQARFGGLKTPIDPSFPHFSSSPSLSLLPGSLFDRTPNRPNTILFIFDRTGRLIDFKLFTVCIDRLLSPTMCASASSLPLSVPEVFTVDDSSSPGVSSDLGLRPGRTHHRSNVSSGRWLTPVETPSVECKHRSL</sequence>